<name>A0AAV7W7V8_PLEWA</name>
<reference evidence="1" key="1">
    <citation type="journal article" date="2022" name="bioRxiv">
        <title>Sequencing and chromosome-scale assembly of the giantPleurodeles waltlgenome.</title>
        <authorList>
            <person name="Brown T."/>
            <person name="Elewa A."/>
            <person name="Iarovenko S."/>
            <person name="Subramanian E."/>
            <person name="Araus A.J."/>
            <person name="Petzold A."/>
            <person name="Susuki M."/>
            <person name="Suzuki K.-i.T."/>
            <person name="Hayashi T."/>
            <person name="Toyoda A."/>
            <person name="Oliveira C."/>
            <person name="Osipova E."/>
            <person name="Leigh N.D."/>
            <person name="Simon A."/>
            <person name="Yun M.H."/>
        </authorList>
    </citation>
    <scope>NUCLEOTIDE SEQUENCE</scope>
    <source>
        <strain evidence="1">20211129_DDA</strain>
        <tissue evidence="1">Liver</tissue>
    </source>
</reference>
<organism evidence="1 3">
    <name type="scientific">Pleurodeles waltl</name>
    <name type="common">Iberian ribbed newt</name>
    <dbReference type="NCBI Taxonomy" id="8319"/>
    <lineage>
        <taxon>Eukaryota</taxon>
        <taxon>Metazoa</taxon>
        <taxon>Chordata</taxon>
        <taxon>Craniata</taxon>
        <taxon>Vertebrata</taxon>
        <taxon>Euteleostomi</taxon>
        <taxon>Amphibia</taxon>
        <taxon>Batrachia</taxon>
        <taxon>Caudata</taxon>
        <taxon>Salamandroidea</taxon>
        <taxon>Salamandridae</taxon>
        <taxon>Pleurodelinae</taxon>
        <taxon>Pleurodeles</taxon>
    </lineage>
</organism>
<dbReference type="EMBL" id="JANPWB010000002">
    <property type="protein sequence ID" value="KAJ1208659.1"/>
    <property type="molecule type" value="Genomic_DNA"/>
</dbReference>
<evidence type="ECO:0000313" key="1">
    <source>
        <dbReference type="EMBL" id="KAJ1208658.1"/>
    </source>
</evidence>
<accession>A0AAV7W7V8</accession>
<gene>
    <name evidence="1" type="ORF">NDU88_004041</name>
    <name evidence="2" type="ORF">NDU88_004042</name>
</gene>
<sequence length="129" mass="13808">MDICVRGRMKLGRTSSRVVRSPACIKRGTMHLQAQTSSQQDAASMGICTRKCLKLGITSHSMGRSPAGINGGHTSSPRLHHGRTPLAWTFMPGGAENMVILCAVRDAHQLTSNRGYALPGLVSIVAGRR</sequence>
<dbReference type="EMBL" id="JANPWB010000002">
    <property type="protein sequence ID" value="KAJ1208658.1"/>
    <property type="molecule type" value="Genomic_DNA"/>
</dbReference>
<evidence type="ECO:0000313" key="2">
    <source>
        <dbReference type="EMBL" id="KAJ1208659.1"/>
    </source>
</evidence>
<dbReference type="Proteomes" id="UP001066276">
    <property type="component" value="Chromosome 1_2"/>
</dbReference>
<comment type="caution">
    <text evidence="1">The sequence shown here is derived from an EMBL/GenBank/DDBJ whole genome shotgun (WGS) entry which is preliminary data.</text>
</comment>
<proteinExistence type="predicted"/>
<dbReference type="AlphaFoldDB" id="A0AAV7W7V8"/>
<protein>
    <submittedName>
        <fullName evidence="1">Uncharacterized protein</fullName>
    </submittedName>
</protein>
<evidence type="ECO:0000313" key="3">
    <source>
        <dbReference type="Proteomes" id="UP001066276"/>
    </source>
</evidence>
<keyword evidence="3" id="KW-1185">Reference proteome</keyword>